<dbReference type="Pfam" id="PF14438">
    <property type="entry name" value="SM-ATX"/>
    <property type="match status" value="1"/>
</dbReference>
<dbReference type="OrthoDB" id="447812at2759"/>
<feature type="compositionally biased region" description="Gly residues" evidence="1">
    <location>
        <begin position="470"/>
        <end position="482"/>
    </location>
</feature>
<feature type="compositionally biased region" description="Low complexity" evidence="1">
    <location>
        <begin position="457"/>
        <end position="469"/>
    </location>
</feature>
<reference evidence="3 4" key="1">
    <citation type="submission" date="2008-07" db="EMBL/GenBank/DDBJ databases">
        <authorList>
            <person name="El-Sayed N."/>
            <person name="Caler E."/>
            <person name="Inman J."/>
            <person name="Amedeo P."/>
            <person name="Hass B."/>
            <person name="Wortman J."/>
        </authorList>
    </citation>
    <scope>NUCLEOTIDE SEQUENCE [LARGE SCALE GENOMIC DNA]</scope>
    <source>
        <strain evidence="4">ATCC 50983 / TXsc</strain>
    </source>
</reference>
<evidence type="ECO:0000313" key="4">
    <source>
        <dbReference type="Proteomes" id="UP000007800"/>
    </source>
</evidence>
<dbReference type="GeneID" id="9060793"/>
<sequence length="1065" mass="109270">MSRVNSLLFQVAAVINIGKTVEVKMRNQTIYEGILSGVKPEKDFDIALKYARELPTGNKLSGPIYEEMLVPGKEVASLTAHDVPVAGIDKDKGPHLSGFKTDSEILPRSSLAGKERVLQRWDSKTDDALDKPLETSSLDYTRVTGRGGGAHWDQFAVNERKFNVKSTYNEALYTTTLDTSKISPEKQRRAERIAKEIEHSQNYGGKEEGTGVEDDEEALFSAVQGTGGYATGTKQQQQQSINQHQKPQLSPEQISERARMKADFESHLRMLDAGHRHHKVAAASAGNTRLNALNLEPASVRVSQLAGSRASPKQSSSSSSSISPSPPQPLTQENLKSHNQALQSSGSFAATNRQQQQQTPGSKHSLLGASPVLTGANRRPIPQLPPSAAAAGVSEMKGINALNLEPALPKLPEKDREEWISSNASPQLGKAGGGKGVPRGGVWQQQQQVGGGGLLEPAAGTTTPPLTTAKGGGGKGKGGKGGQSLSIPQGSPQGGPYQTGGAVTATIHHQPSQLMMNAVHNAQNAQIQQQQVDAGKPPVGGGKGTAAAGSGGSRRNLTLEGTQGGKRSGAFSFNPNANTFTPSSTGMPTQGGGATLNINVTPGGSLSGTLKNVNYDTYEAPASSAAATAAAGPQQGSAATSLPPPPSSSSDNGITKQSGGSSQIPQGGRQQQQQSQTEQQQQQYQGVTAGGGGGRGGPLSNTQGGPSPPPPLPPHGPMMGGPIHPGMMPTQGGPIHPGMMIPMPAPPHYPGFMTTAGLPMPLPNITPPLFMPLCDSKSLDTSTLAEIEDRLLESSENENTPAVSTQWPDGSKSSSYRDIISASSSSAAAGGAGGAMFMGPPTIASPQGGYIPLIPGQAAGGSVSGPPHMMQPPSGPPPMGSPMLPGGMPPMGMMPIPAGPPAGAPGMYQYSGPMQQPPPMPAQQGGSSTSGGPSSNPQGGGGMHVPLPGGMYPPPMYGGMPPPPYYAAVAAQQMGGDNSAGGSRGGGYMMGGGPGVLVTPGSQGDNAEGGGNGSLMPSPPQQQQRGRGYYSGGGQQQQGQQGQQGSRQQGHRGGGGYHGNNNQQQ</sequence>
<feature type="compositionally biased region" description="Polar residues" evidence="1">
    <location>
        <begin position="571"/>
        <end position="588"/>
    </location>
</feature>
<evidence type="ECO:0000256" key="1">
    <source>
        <dbReference type="SAM" id="MobiDB-lite"/>
    </source>
</evidence>
<dbReference type="InterPro" id="IPR009604">
    <property type="entry name" value="LsmAD_domain"/>
</dbReference>
<keyword evidence="4" id="KW-1185">Reference proteome</keyword>
<proteinExistence type="predicted"/>
<dbReference type="RefSeq" id="XP_002780160.1">
    <property type="nucleotide sequence ID" value="XM_002780114.1"/>
</dbReference>
<feature type="compositionally biased region" description="Low complexity" evidence="1">
    <location>
        <begin position="311"/>
        <end position="323"/>
    </location>
</feature>
<dbReference type="GO" id="GO:0034063">
    <property type="term" value="P:stress granule assembly"/>
    <property type="evidence" value="ECO:0007669"/>
    <property type="project" value="TreeGrafter"/>
</dbReference>
<feature type="domain" description="LsmAD" evidence="2">
    <location>
        <begin position="162"/>
        <end position="226"/>
    </location>
</feature>
<dbReference type="PANTHER" id="PTHR12854">
    <property type="entry name" value="ATAXIN 2-RELATED"/>
    <property type="match status" value="1"/>
</dbReference>
<accession>C5KTR3</accession>
<feature type="compositionally biased region" description="Low complexity" evidence="1">
    <location>
        <begin position="922"/>
        <end position="937"/>
    </location>
</feature>
<feature type="compositionally biased region" description="Low complexity" evidence="1">
    <location>
        <begin position="904"/>
        <end position="914"/>
    </location>
</feature>
<feature type="compositionally biased region" description="Low complexity" evidence="1">
    <location>
        <begin position="657"/>
        <end position="687"/>
    </location>
</feature>
<feature type="compositionally biased region" description="Low complexity" evidence="1">
    <location>
        <begin position="620"/>
        <end position="641"/>
    </location>
</feature>
<dbReference type="Pfam" id="PF06741">
    <property type="entry name" value="LsmAD"/>
    <property type="match status" value="1"/>
</dbReference>
<feature type="compositionally biased region" description="Low complexity" evidence="1">
    <location>
        <begin position="231"/>
        <end position="248"/>
    </location>
</feature>
<feature type="compositionally biased region" description="Pro residues" evidence="1">
    <location>
        <begin position="869"/>
        <end position="880"/>
    </location>
</feature>
<dbReference type="GO" id="GO:0003729">
    <property type="term" value="F:mRNA binding"/>
    <property type="evidence" value="ECO:0007669"/>
    <property type="project" value="TreeGrafter"/>
</dbReference>
<feature type="region of interest" description="Disordered" evidence="1">
    <location>
        <begin position="227"/>
        <end position="259"/>
    </location>
</feature>
<dbReference type="OMA" id="AINSHMA"/>
<feature type="compositionally biased region" description="Pro residues" evidence="1">
    <location>
        <begin position="706"/>
        <end position="716"/>
    </location>
</feature>
<dbReference type="GO" id="GO:0010494">
    <property type="term" value="C:cytoplasmic stress granule"/>
    <property type="evidence" value="ECO:0007669"/>
    <property type="project" value="TreeGrafter"/>
</dbReference>
<dbReference type="Proteomes" id="UP000007800">
    <property type="component" value="Unassembled WGS sequence"/>
</dbReference>
<dbReference type="AlphaFoldDB" id="C5KTR3"/>
<evidence type="ECO:0000313" key="3">
    <source>
        <dbReference type="EMBL" id="EER11955.1"/>
    </source>
</evidence>
<feature type="compositionally biased region" description="Gly residues" evidence="1">
    <location>
        <begin position="978"/>
        <end position="995"/>
    </location>
</feature>
<feature type="compositionally biased region" description="Gly residues" evidence="1">
    <location>
        <begin position="538"/>
        <end position="552"/>
    </location>
</feature>
<dbReference type="InterPro" id="IPR025852">
    <property type="entry name" value="SM_dom_ATX"/>
</dbReference>
<dbReference type="CDD" id="cd00600">
    <property type="entry name" value="Sm_like"/>
    <property type="match status" value="1"/>
</dbReference>
<protein>
    <recommendedName>
        <fullName evidence="2">LsmAD domain-containing protein</fullName>
    </recommendedName>
</protein>
<feature type="compositionally biased region" description="Low complexity" evidence="1">
    <location>
        <begin position="1037"/>
        <end position="1048"/>
    </location>
</feature>
<feature type="compositionally biased region" description="Polar residues" evidence="1">
    <location>
        <begin position="596"/>
        <end position="615"/>
    </location>
</feature>
<feature type="compositionally biased region" description="Gly residues" evidence="1">
    <location>
        <begin position="430"/>
        <end position="439"/>
    </location>
</feature>
<feature type="compositionally biased region" description="Polar residues" evidence="1">
    <location>
        <begin position="797"/>
        <end position="816"/>
    </location>
</feature>
<feature type="region of interest" description="Disordered" evidence="1">
    <location>
        <begin position="423"/>
        <end position="500"/>
    </location>
</feature>
<dbReference type="InParanoid" id="C5KTR3"/>
<feature type="region of interest" description="Disordered" evidence="1">
    <location>
        <begin position="858"/>
        <end position="947"/>
    </location>
</feature>
<dbReference type="PANTHER" id="PTHR12854:SF7">
    <property type="entry name" value="ATAXIN-2 HOMOLOG"/>
    <property type="match status" value="1"/>
</dbReference>
<feature type="region of interest" description="Disordered" evidence="1">
    <location>
        <begin position="532"/>
        <end position="731"/>
    </location>
</feature>
<feature type="compositionally biased region" description="Low complexity" evidence="1">
    <location>
        <begin position="881"/>
        <end position="896"/>
    </location>
</feature>
<gene>
    <name evidence="3" type="ORF">Pmar_PMAR019057</name>
</gene>
<feature type="compositionally biased region" description="Polar residues" evidence="1">
    <location>
        <begin position="330"/>
        <end position="362"/>
    </location>
</feature>
<organism evidence="4">
    <name type="scientific">Perkinsus marinus (strain ATCC 50983 / TXsc)</name>
    <dbReference type="NCBI Taxonomy" id="423536"/>
    <lineage>
        <taxon>Eukaryota</taxon>
        <taxon>Sar</taxon>
        <taxon>Alveolata</taxon>
        <taxon>Perkinsozoa</taxon>
        <taxon>Perkinsea</taxon>
        <taxon>Perkinsida</taxon>
        <taxon>Perkinsidae</taxon>
        <taxon>Perkinsus</taxon>
    </lineage>
</organism>
<dbReference type="SMART" id="SM01272">
    <property type="entry name" value="LsmAD"/>
    <property type="match status" value="1"/>
</dbReference>
<dbReference type="EMBL" id="GG676180">
    <property type="protein sequence ID" value="EER11955.1"/>
    <property type="molecule type" value="Genomic_DNA"/>
</dbReference>
<name>C5KTR3_PERM5</name>
<feature type="compositionally biased region" description="Gly residues" evidence="1">
    <location>
        <begin position="688"/>
        <end position="697"/>
    </location>
</feature>
<feature type="region of interest" description="Disordered" evidence="1">
    <location>
        <begin position="793"/>
        <end position="816"/>
    </location>
</feature>
<feature type="region of interest" description="Disordered" evidence="1">
    <location>
        <begin position="977"/>
        <end position="1065"/>
    </location>
</feature>
<dbReference type="InterPro" id="IPR045117">
    <property type="entry name" value="ATXN2-like"/>
</dbReference>
<feature type="region of interest" description="Disordered" evidence="1">
    <location>
        <begin position="303"/>
        <end position="389"/>
    </location>
</feature>
<feature type="compositionally biased region" description="Low complexity" evidence="1">
    <location>
        <begin position="720"/>
        <end position="731"/>
    </location>
</feature>
<evidence type="ECO:0000259" key="2">
    <source>
        <dbReference type="SMART" id="SM01272"/>
    </source>
</evidence>